<evidence type="ECO:0000313" key="3">
    <source>
        <dbReference type="Proteomes" id="UP001254848"/>
    </source>
</evidence>
<accession>A0ABU3NU27</accession>
<dbReference type="InterPro" id="IPR001036">
    <property type="entry name" value="Acrflvin-R"/>
</dbReference>
<comment type="caution">
    <text evidence="2">The sequence shown here is derived from an EMBL/GenBank/DDBJ whole genome shotgun (WGS) entry which is preliminary data.</text>
</comment>
<feature type="transmembrane region" description="Helical" evidence="1">
    <location>
        <begin position="334"/>
        <end position="350"/>
    </location>
</feature>
<dbReference type="InterPro" id="IPR027463">
    <property type="entry name" value="AcrB_DN_DC_subdom"/>
</dbReference>
<feature type="transmembrane region" description="Helical" evidence="1">
    <location>
        <begin position="388"/>
        <end position="408"/>
    </location>
</feature>
<dbReference type="SUPFAM" id="SSF82714">
    <property type="entry name" value="Multidrug efflux transporter AcrB TolC docking domain, DN and DC subdomains"/>
    <property type="match status" value="2"/>
</dbReference>
<dbReference type="Gene3D" id="1.20.1640.10">
    <property type="entry name" value="Multidrug efflux transporter AcrB transmembrane domain"/>
    <property type="match status" value="2"/>
</dbReference>
<keyword evidence="1" id="KW-0812">Transmembrane</keyword>
<feature type="transmembrane region" description="Helical" evidence="1">
    <location>
        <begin position="921"/>
        <end position="944"/>
    </location>
</feature>
<feature type="transmembrane region" description="Helical" evidence="1">
    <location>
        <begin position="460"/>
        <end position="483"/>
    </location>
</feature>
<dbReference type="Gene3D" id="3.30.2090.10">
    <property type="entry name" value="Multidrug efflux transporter AcrB TolC docking domain, DN and DC subdomains"/>
    <property type="match status" value="2"/>
</dbReference>
<gene>
    <name evidence="2" type="ORF">Q4T40_03520</name>
</gene>
<dbReference type="PRINTS" id="PR00702">
    <property type="entry name" value="ACRIFLAVINRP"/>
</dbReference>
<reference evidence="2 3" key="1">
    <citation type="submission" date="2023-07" db="EMBL/GenBank/DDBJ databases">
        <title>The novel representative of Negativicutes class, Anaeroselena agilis gen. nov. sp. nov.</title>
        <authorList>
            <person name="Prokofeva M.I."/>
            <person name="Elcheninov A.G."/>
            <person name="Klyukina A."/>
            <person name="Kublanov I.V."/>
            <person name="Frolov E.N."/>
            <person name="Podosokorskaya O.A."/>
        </authorList>
    </citation>
    <scope>NUCLEOTIDE SEQUENCE [LARGE SCALE GENOMIC DNA]</scope>
    <source>
        <strain evidence="2 3">4137-cl</strain>
    </source>
</reference>
<dbReference type="Gene3D" id="3.30.70.1440">
    <property type="entry name" value="Multidrug efflux transporter AcrB pore domain"/>
    <property type="match status" value="1"/>
</dbReference>
<dbReference type="SUPFAM" id="SSF82866">
    <property type="entry name" value="Multidrug efflux transporter AcrB transmembrane domain"/>
    <property type="match status" value="2"/>
</dbReference>
<sequence length="1048" mass="113082">MVIAKFSTRHPITVAMAVLAVVILGLLSYTKLKVDLMPNIVAPHIVVQTTMENTGPEEIENLISRPIEEAVARVNNVSKISSSSMQGRSMVDIEFNWGTDIDVAANDARARIDRIRDTLPIEAKTPVVWKIDTANRPIVILALTSNKDLRELRRIAEEVVQDRLEQVAGVGSVDLDGGYEREVSVGVDQGRLQAYGLSLKQVSDRLAQENVDSSAGFATEGKAEYLVRTLARFASLSDIQDAVLTAPSGVPIRMKDIATVEDSHKEARILASLDKTPAVGLNVRKQPDANTLDVINGVKKALQKIQQEYPDVAVTITYDQGAYIKNSVMNVQENAIIGGILAILVIYLFLRSARSTFIVALSIPISLIATFMMFQFKGLTINLMSLGGLALGVGMIVDDAIVVIENIYRHLEQGKAIWQAVDDATAEIGGAVISTTITVMVVFLPIAFAEGMSGMLFAEFALAVVFSIGVSLAMALTVVPCLATQLLKSPAGSLPTASPRYITALLEKALAVWDHFFHYLEVKYRSVLANALNNPRKTILLAASMLAISLALLPLVGTELMPVTDSGNFTIYVKTPIGTAFDKTNQSFAQVEQVLQQTPEIAKEYAVVGKVLKFGSRPAPNVGYISVTLTDKSTRTKNTQDVIKDLRSKLSGIPGVSIRFAVTDLITQLLTANKSPIEVKVFGPDIKQLSLLTEQAEKLMKQVNGIRDVNIEVDDASPELQIAIDRTKASQYGLSTASIAGQIRTAVGGSTATRYNLATAKNEIDIVVQLLENQRKTPSDLYNTNISLPNGQTVLLKDLALIAKQTGPNVLTREDRGRMILLSANAFDRDKGSITKDLQTRLSELPLPPGYSIRLGGDQEEMQSSFASLALSLALAILLVYMVLASQFESLTHPLAIMLSLPLSIVGVVLALLITGKAFGLTAFIGLIMLVGIVVKNAILLVDYTNTLRKSGLEQREALLTAGPVRLRPILMTTIATVLGMIPIALGIGTSSEANAPMAIAVIGGLLTSTLLTLVVVPVAYTYVDSWEAKTAWIKRIPITLVNKNTNA</sequence>
<dbReference type="RefSeq" id="WP_413778859.1">
    <property type="nucleotide sequence ID" value="NZ_JAUOZS010000001.1"/>
</dbReference>
<evidence type="ECO:0000256" key="1">
    <source>
        <dbReference type="SAM" id="Phobius"/>
    </source>
</evidence>
<feature type="transmembrane region" description="Helical" evidence="1">
    <location>
        <begin position="866"/>
        <end position="884"/>
    </location>
</feature>
<dbReference type="Gene3D" id="3.30.70.1430">
    <property type="entry name" value="Multidrug efflux transporter AcrB pore domain"/>
    <property type="match status" value="2"/>
</dbReference>
<dbReference type="PANTHER" id="PTHR32063">
    <property type="match status" value="1"/>
</dbReference>
<keyword evidence="1" id="KW-1133">Transmembrane helix</keyword>
<feature type="transmembrane region" description="Helical" evidence="1">
    <location>
        <begin position="538"/>
        <end position="556"/>
    </location>
</feature>
<dbReference type="Proteomes" id="UP001254848">
    <property type="component" value="Unassembled WGS sequence"/>
</dbReference>
<dbReference type="SUPFAM" id="SSF82693">
    <property type="entry name" value="Multidrug efflux transporter AcrB pore domain, PN1, PN2, PC1 and PC2 subdomains"/>
    <property type="match status" value="3"/>
</dbReference>
<feature type="transmembrane region" description="Helical" evidence="1">
    <location>
        <begin position="965"/>
        <end position="986"/>
    </location>
</feature>
<protein>
    <submittedName>
        <fullName evidence="2">Efflux RND transporter permease subunit</fullName>
    </submittedName>
</protein>
<dbReference type="Pfam" id="PF00873">
    <property type="entry name" value="ACR_tran"/>
    <property type="match status" value="1"/>
</dbReference>
<name>A0ABU3NU27_9FIRM</name>
<keyword evidence="1" id="KW-0472">Membrane</keyword>
<proteinExistence type="predicted"/>
<dbReference type="PANTHER" id="PTHR32063:SF0">
    <property type="entry name" value="SWARMING MOTILITY PROTEIN SWRC"/>
    <property type="match status" value="1"/>
</dbReference>
<keyword evidence="3" id="KW-1185">Reference proteome</keyword>
<feature type="transmembrane region" description="Helical" evidence="1">
    <location>
        <begin position="357"/>
        <end position="376"/>
    </location>
</feature>
<dbReference type="EMBL" id="JAUOZS010000001">
    <property type="protein sequence ID" value="MDT8900308.1"/>
    <property type="molecule type" value="Genomic_DNA"/>
</dbReference>
<evidence type="ECO:0000313" key="2">
    <source>
        <dbReference type="EMBL" id="MDT8900308.1"/>
    </source>
</evidence>
<feature type="transmembrane region" description="Helical" evidence="1">
    <location>
        <begin position="896"/>
        <end position="915"/>
    </location>
</feature>
<feature type="transmembrane region" description="Helical" evidence="1">
    <location>
        <begin position="428"/>
        <end position="448"/>
    </location>
</feature>
<dbReference type="Gene3D" id="3.30.70.1320">
    <property type="entry name" value="Multidrug efflux transporter AcrB pore domain like"/>
    <property type="match status" value="1"/>
</dbReference>
<feature type="transmembrane region" description="Helical" evidence="1">
    <location>
        <begin position="998"/>
        <end position="1024"/>
    </location>
</feature>
<feature type="transmembrane region" description="Helical" evidence="1">
    <location>
        <begin position="12"/>
        <end position="30"/>
    </location>
</feature>
<organism evidence="2 3">
    <name type="scientific">Anaeroselena agilis</name>
    <dbReference type="NCBI Taxonomy" id="3063788"/>
    <lineage>
        <taxon>Bacteria</taxon>
        <taxon>Bacillati</taxon>
        <taxon>Bacillota</taxon>
        <taxon>Negativicutes</taxon>
        <taxon>Acetonemataceae</taxon>
        <taxon>Anaeroselena</taxon>
    </lineage>
</organism>